<proteinExistence type="predicted"/>
<dbReference type="CDD" id="cd04883">
    <property type="entry name" value="ACT_AcuB"/>
    <property type="match status" value="1"/>
</dbReference>
<dbReference type="InterPro" id="IPR000644">
    <property type="entry name" value="CBS_dom"/>
</dbReference>
<feature type="domain" description="ACT" evidence="4">
    <location>
        <begin position="139"/>
        <end position="212"/>
    </location>
</feature>
<dbReference type="SUPFAM" id="SSF55021">
    <property type="entry name" value="ACT-like"/>
    <property type="match status" value="1"/>
</dbReference>
<protein>
    <submittedName>
        <fullName evidence="5">Acetoin utilization protein AcuB</fullName>
    </submittedName>
</protein>
<reference evidence="5 6" key="1">
    <citation type="submission" date="2018-07" db="EMBL/GenBank/DDBJ databases">
        <title>Lottiidibacillus patelloidae gen. nov., sp. nov., isolated from the intestinal tract of a marine limpet and the reclassification of B. taeanensis BH030017T, B. algicola KMM 3737T and B. hwajinpoensis SW-72T as genus Lottiidibacillus.</title>
        <authorList>
            <person name="Liu R."/>
            <person name="Huang Z."/>
        </authorList>
    </citation>
    <scope>NUCLEOTIDE SEQUENCE [LARGE SCALE GENOMIC DNA]</scope>
    <source>
        <strain evidence="5 6">BH030017</strain>
    </source>
</reference>
<dbReference type="InterPro" id="IPR046342">
    <property type="entry name" value="CBS_dom_sf"/>
</dbReference>
<dbReference type="Pfam" id="PF01842">
    <property type="entry name" value="ACT"/>
    <property type="match status" value="1"/>
</dbReference>
<dbReference type="PANTHER" id="PTHR43080:SF2">
    <property type="entry name" value="CBS DOMAIN-CONTAINING PROTEIN"/>
    <property type="match status" value="1"/>
</dbReference>
<organism evidence="5 6">
    <name type="scientific">Bacillus taeanensis</name>
    <dbReference type="NCBI Taxonomy" id="273032"/>
    <lineage>
        <taxon>Bacteria</taxon>
        <taxon>Bacillati</taxon>
        <taxon>Bacillota</taxon>
        <taxon>Bacilli</taxon>
        <taxon>Bacillales</taxon>
        <taxon>Bacillaceae</taxon>
        <taxon>Bacillus</taxon>
    </lineage>
</organism>
<dbReference type="Pfam" id="PF00571">
    <property type="entry name" value="CBS"/>
    <property type="match status" value="2"/>
</dbReference>
<dbReference type="SUPFAM" id="SSF54631">
    <property type="entry name" value="CBS-domain pair"/>
    <property type="match status" value="1"/>
</dbReference>
<accession>A0A366Y0S8</accession>
<sequence length="214" mass="23850">MFVEMIMKREIISIYPHHTINEALTLLKINNIGHLPIVNEDNQLIGIISDRDIRDAAPSIFEKKELHHQLEKPVSTIMKTDIITAHPLDFVEELSAVFLKNKIGCIPIVEQTKLVGIVTETDMLHTLIHLTGAHQPSSQIEVKVENIAGMLAKVTSIIGKRKVNIASVLVYPGNDEAYKILVFRIQTMNPTAIIQDLQKEGYHVLSPNGPGGDK</sequence>
<dbReference type="EMBL" id="QOCW01000001">
    <property type="protein sequence ID" value="RBW71448.1"/>
    <property type="molecule type" value="Genomic_DNA"/>
</dbReference>
<evidence type="ECO:0000313" key="6">
    <source>
        <dbReference type="Proteomes" id="UP000253314"/>
    </source>
</evidence>
<dbReference type="InterPro" id="IPR002912">
    <property type="entry name" value="ACT_dom"/>
</dbReference>
<dbReference type="PANTHER" id="PTHR43080">
    <property type="entry name" value="CBS DOMAIN-CONTAINING PROTEIN CBSX3, MITOCHONDRIAL"/>
    <property type="match status" value="1"/>
</dbReference>
<dbReference type="PROSITE" id="PS51671">
    <property type="entry name" value="ACT"/>
    <property type="match status" value="1"/>
</dbReference>
<evidence type="ECO:0000256" key="2">
    <source>
        <dbReference type="PROSITE-ProRule" id="PRU00703"/>
    </source>
</evidence>
<dbReference type="InterPro" id="IPR045865">
    <property type="entry name" value="ACT-like_dom_sf"/>
</dbReference>
<dbReference type="Gene3D" id="3.10.580.10">
    <property type="entry name" value="CBS-domain"/>
    <property type="match status" value="1"/>
</dbReference>
<keyword evidence="1 2" id="KW-0129">CBS domain</keyword>
<dbReference type="PROSITE" id="PS51371">
    <property type="entry name" value="CBS"/>
    <property type="match status" value="2"/>
</dbReference>
<dbReference type="InterPro" id="IPR051257">
    <property type="entry name" value="Diverse_CBS-Domain"/>
</dbReference>
<name>A0A366Y0S8_9BACI</name>
<gene>
    <name evidence="5" type="ORF">DS031_01485</name>
</gene>
<comment type="caution">
    <text evidence="5">The sequence shown here is derived from an EMBL/GenBank/DDBJ whole genome shotgun (WGS) entry which is preliminary data.</text>
</comment>
<evidence type="ECO:0000313" key="5">
    <source>
        <dbReference type="EMBL" id="RBW71448.1"/>
    </source>
</evidence>
<evidence type="ECO:0000259" key="4">
    <source>
        <dbReference type="PROSITE" id="PS51671"/>
    </source>
</evidence>
<dbReference type="RefSeq" id="WP_113804153.1">
    <property type="nucleotide sequence ID" value="NZ_QOCW01000001.1"/>
</dbReference>
<feature type="domain" description="CBS" evidence="3">
    <location>
        <begin position="7"/>
        <end position="65"/>
    </location>
</feature>
<dbReference type="CDD" id="cd04584">
    <property type="entry name" value="CBS_pair_AcuB_like"/>
    <property type="match status" value="1"/>
</dbReference>
<dbReference type="Gene3D" id="3.30.70.260">
    <property type="match status" value="1"/>
</dbReference>
<dbReference type="AlphaFoldDB" id="A0A366Y0S8"/>
<dbReference type="SMART" id="SM00116">
    <property type="entry name" value="CBS"/>
    <property type="match status" value="2"/>
</dbReference>
<evidence type="ECO:0000259" key="3">
    <source>
        <dbReference type="PROSITE" id="PS51371"/>
    </source>
</evidence>
<dbReference type="OrthoDB" id="9781631at2"/>
<keyword evidence="6" id="KW-1185">Reference proteome</keyword>
<dbReference type="Proteomes" id="UP000253314">
    <property type="component" value="Unassembled WGS sequence"/>
</dbReference>
<evidence type="ECO:0000256" key="1">
    <source>
        <dbReference type="ARBA" id="ARBA00023122"/>
    </source>
</evidence>
<feature type="domain" description="CBS" evidence="3">
    <location>
        <begin position="78"/>
        <end position="137"/>
    </location>
</feature>